<dbReference type="EMBL" id="JANWTP010000009">
    <property type="protein sequence ID" value="MDC8637126.1"/>
    <property type="molecule type" value="Genomic_DNA"/>
</dbReference>
<evidence type="ECO:0000256" key="2">
    <source>
        <dbReference type="ARBA" id="ARBA00023125"/>
    </source>
</evidence>
<dbReference type="GO" id="GO:0000976">
    <property type="term" value="F:transcription cis-regulatory region binding"/>
    <property type="evidence" value="ECO:0007669"/>
    <property type="project" value="TreeGrafter"/>
</dbReference>
<dbReference type="InterPro" id="IPR009057">
    <property type="entry name" value="Homeodomain-like_sf"/>
</dbReference>
<proteinExistence type="predicted"/>
<keyword evidence="2" id="KW-0238">DNA-binding</keyword>
<dbReference type="GO" id="GO:0005829">
    <property type="term" value="C:cytosol"/>
    <property type="evidence" value="ECO:0007669"/>
    <property type="project" value="TreeGrafter"/>
</dbReference>
<dbReference type="Pfam" id="PF12833">
    <property type="entry name" value="HTH_18"/>
    <property type="match status" value="1"/>
</dbReference>
<keyword evidence="1" id="KW-0805">Transcription regulation</keyword>
<reference evidence="5" key="2">
    <citation type="submission" date="2022-08" db="EMBL/GenBank/DDBJ databases">
        <authorList>
            <person name="Iruegas-Bocardo F."/>
            <person name="Weisberg A.J."/>
            <person name="Riutta E.R."/>
            <person name="Kilday K."/>
            <person name="Bonkowski J.C."/>
            <person name="Creswell T."/>
            <person name="Daughtrey M.L."/>
            <person name="Rane K."/>
            <person name="Grunwald N.J."/>
            <person name="Chang J.H."/>
            <person name="Putnam M.L."/>
        </authorList>
    </citation>
    <scope>NUCLEOTIDE SEQUENCE</scope>
    <source>
        <strain evidence="5">22-338</strain>
    </source>
</reference>
<evidence type="ECO:0000259" key="4">
    <source>
        <dbReference type="PROSITE" id="PS01124"/>
    </source>
</evidence>
<feature type="domain" description="HTH araC/xylS-type" evidence="4">
    <location>
        <begin position="230"/>
        <end position="327"/>
    </location>
</feature>
<dbReference type="RefSeq" id="WP_104549117.1">
    <property type="nucleotide sequence ID" value="NZ_JAJTZX010000002.1"/>
</dbReference>
<comment type="caution">
    <text evidence="5">The sequence shown here is derived from an EMBL/GenBank/DDBJ whole genome shotgun (WGS) entry which is preliminary data.</text>
</comment>
<gene>
    <name evidence="5" type="ORF">NY667_04725</name>
</gene>
<dbReference type="Proteomes" id="UP001140230">
    <property type="component" value="Unassembled WGS sequence"/>
</dbReference>
<organism evidence="5 6">
    <name type="scientific">Xanthomonas hortorum pv. hederae</name>
    <dbReference type="NCBI Taxonomy" id="453603"/>
    <lineage>
        <taxon>Bacteria</taxon>
        <taxon>Pseudomonadati</taxon>
        <taxon>Pseudomonadota</taxon>
        <taxon>Gammaproteobacteria</taxon>
        <taxon>Lysobacterales</taxon>
        <taxon>Lysobacteraceae</taxon>
        <taxon>Xanthomonas</taxon>
    </lineage>
</organism>
<dbReference type="InterPro" id="IPR018060">
    <property type="entry name" value="HTH_AraC"/>
</dbReference>
<dbReference type="PANTHER" id="PTHR47894">
    <property type="entry name" value="HTH-TYPE TRANSCRIPTIONAL REGULATOR GADX"/>
    <property type="match status" value="1"/>
</dbReference>
<dbReference type="InterPro" id="IPR032687">
    <property type="entry name" value="AraC-type_N"/>
</dbReference>
<accession>A0A9X4BQ37</accession>
<dbReference type="GO" id="GO:0003700">
    <property type="term" value="F:DNA-binding transcription factor activity"/>
    <property type="evidence" value="ECO:0007669"/>
    <property type="project" value="InterPro"/>
</dbReference>
<sequence length="356" mass="39231">MADLIRGSTLLHFGDLVSSLGGDPEALLRAHGVDPSAAGDYDRLVSYAAVASVIGTAAVELACPDFGMRLGKRQGIQILGPVAVLLRHAETGADAIQGVSRYLYHCATPDVAELMHGTRSAIFTYGIALRQPAHRDQTIEKSLVIAMDAFRLIVGEDFVPTRVTMQHRGISPPATYRRYFGCRVEFGSELNSIHLPRSALNHAIRGRDPTILALAENYLAQIGSSLPLLDHVRELIHRMLQVDQANLVSIARILTIHPRVLQRRLAESGTSFEAILDDVRRELAWHLSERNLQVAQIATLLGYSEQSNYARACRRWYGESPRQLIARRSRASERPSAAYRSEIATACGHSMRAITP</sequence>
<reference evidence="5" key="1">
    <citation type="journal article" date="2022" name="Phytopathology">
        <title>Whole genome sequencing-based tracing of a 2022 introduction and outbreak of Xanthomonas hortorum pv. pelargonii.</title>
        <authorList>
            <person name="Iruegas Bocardo F."/>
            <person name="Weisberg A.J."/>
            <person name="Riutta E.R."/>
            <person name="Kilday K.B."/>
            <person name="Bonkowski J.C."/>
            <person name="Creswell T.C."/>
            <person name="Daughtrey M."/>
            <person name="Rane K.K."/>
            <person name="Grunwald N.J."/>
            <person name="Chang J.H."/>
            <person name="Putnam M."/>
        </authorList>
    </citation>
    <scope>NUCLEOTIDE SEQUENCE</scope>
    <source>
        <strain evidence="5">22-338</strain>
    </source>
</reference>
<keyword evidence="3" id="KW-0804">Transcription</keyword>
<dbReference type="AlphaFoldDB" id="A0A9X4BQ37"/>
<dbReference type="SUPFAM" id="SSF46689">
    <property type="entry name" value="Homeodomain-like"/>
    <property type="match status" value="1"/>
</dbReference>
<dbReference type="Pfam" id="PF12625">
    <property type="entry name" value="Arabinose_bd"/>
    <property type="match status" value="1"/>
</dbReference>
<dbReference type="PROSITE" id="PS01124">
    <property type="entry name" value="HTH_ARAC_FAMILY_2"/>
    <property type="match status" value="1"/>
</dbReference>
<evidence type="ECO:0000313" key="5">
    <source>
        <dbReference type="EMBL" id="MDC8637126.1"/>
    </source>
</evidence>
<dbReference type="PANTHER" id="PTHR47894:SF4">
    <property type="entry name" value="HTH-TYPE TRANSCRIPTIONAL REGULATOR GADX"/>
    <property type="match status" value="1"/>
</dbReference>
<name>A0A9X4BQ37_9XANT</name>
<protein>
    <submittedName>
        <fullName evidence="5">AraC family transcriptional regulator</fullName>
    </submittedName>
</protein>
<evidence type="ECO:0000256" key="1">
    <source>
        <dbReference type="ARBA" id="ARBA00023015"/>
    </source>
</evidence>
<dbReference type="SMART" id="SM00342">
    <property type="entry name" value="HTH_ARAC"/>
    <property type="match status" value="1"/>
</dbReference>
<dbReference type="Gene3D" id="1.10.10.60">
    <property type="entry name" value="Homeodomain-like"/>
    <property type="match status" value="1"/>
</dbReference>
<evidence type="ECO:0000313" key="6">
    <source>
        <dbReference type="Proteomes" id="UP001140230"/>
    </source>
</evidence>
<evidence type="ECO:0000256" key="3">
    <source>
        <dbReference type="ARBA" id="ARBA00023163"/>
    </source>
</evidence>